<keyword evidence="5" id="KW-0732">Signal</keyword>
<dbReference type="OrthoDB" id="4174719at2"/>
<dbReference type="GO" id="GO:0033744">
    <property type="term" value="F:L-methionine:thioredoxin-disulfide S-oxidoreductase activity"/>
    <property type="evidence" value="ECO:0007669"/>
    <property type="project" value="RHEA"/>
</dbReference>
<dbReference type="PANTHER" id="PTHR43774:SF1">
    <property type="entry name" value="PEPTIDE METHIONINE SULFOXIDE REDUCTASE MSRA 2"/>
    <property type="match status" value="1"/>
</dbReference>
<comment type="function">
    <text evidence="4">Has an important function as a repair enzyme for proteins that have been inactivated by oxidation. Catalyzes the reversible oxidation-reduction of methionine sulfoxide in proteins to methionine.</text>
</comment>
<name>A0A545STH8_9GAMM</name>
<organism evidence="7 8">
    <name type="scientific">Exilibacterium tricleocarpae</name>
    <dbReference type="NCBI Taxonomy" id="2591008"/>
    <lineage>
        <taxon>Bacteria</taxon>
        <taxon>Pseudomonadati</taxon>
        <taxon>Pseudomonadota</taxon>
        <taxon>Gammaproteobacteria</taxon>
        <taxon>Cellvibrionales</taxon>
        <taxon>Cellvibrionaceae</taxon>
        <taxon>Exilibacterium</taxon>
    </lineage>
</organism>
<keyword evidence="1 4" id="KW-0560">Oxidoreductase</keyword>
<dbReference type="Gene3D" id="3.30.1060.10">
    <property type="entry name" value="Peptide methionine sulphoxide reductase MsrA"/>
    <property type="match status" value="1"/>
</dbReference>
<sequence length="204" mass="23421">MYVFKWIVLLVWAGLSLPAVAQETRQAIFAGGCFWCMEPPFDKLPGVISTTSGYIGGHVANPTYKQVTRGRTGHTEAVKVVYDPQVVSYETLLQVFWRNIDPVDKRGQFCDKGSQYRPGIFYRDEQQRAAAQSSKDALVASGRFTQELATEITEAGVFYIAEEYHQDYYQKNPLRYKFYRSRCGRDQRLAELWGPSVQLPKQRR</sequence>
<comment type="caution">
    <text evidence="7">The sequence shown here is derived from an EMBL/GenBank/DDBJ whole genome shotgun (WGS) entry which is preliminary data.</text>
</comment>
<evidence type="ECO:0000259" key="6">
    <source>
        <dbReference type="Pfam" id="PF01625"/>
    </source>
</evidence>
<dbReference type="InterPro" id="IPR002569">
    <property type="entry name" value="Met_Sox_Rdtase_MsrA_dom"/>
</dbReference>
<dbReference type="SUPFAM" id="SSF55068">
    <property type="entry name" value="Peptide methionine sulfoxide reductase"/>
    <property type="match status" value="1"/>
</dbReference>
<evidence type="ECO:0000256" key="3">
    <source>
        <dbReference type="ARBA" id="ARBA00048782"/>
    </source>
</evidence>
<comment type="catalytic activity">
    <reaction evidence="2 4">
        <text>L-methionyl-[protein] + [thioredoxin]-disulfide + H2O = L-methionyl-(S)-S-oxide-[protein] + [thioredoxin]-dithiol</text>
        <dbReference type="Rhea" id="RHEA:14217"/>
        <dbReference type="Rhea" id="RHEA-COMP:10698"/>
        <dbReference type="Rhea" id="RHEA-COMP:10700"/>
        <dbReference type="Rhea" id="RHEA-COMP:12313"/>
        <dbReference type="Rhea" id="RHEA-COMP:12315"/>
        <dbReference type="ChEBI" id="CHEBI:15377"/>
        <dbReference type="ChEBI" id="CHEBI:16044"/>
        <dbReference type="ChEBI" id="CHEBI:29950"/>
        <dbReference type="ChEBI" id="CHEBI:44120"/>
        <dbReference type="ChEBI" id="CHEBI:50058"/>
        <dbReference type="EC" id="1.8.4.11"/>
    </reaction>
</comment>
<feature type="chain" id="PRO_5021825851" description="Peptide methionine sulfoxide reductase MsrA" evidence="5">
    <location>
        <begin position="22"/>
        <end position="204"/>
    </location>
</feature>
<evidence type="ECO:0000256" key="1">
    <source>
        <dbReference type="ARBA" id="ARBA00023002"/>
    </source>
</evidence>
<evidence type="ECO:0000256" key="5">
    <source>
        <dbReference type="SAM" id="SignalP"/>
    </source>
</evidence>
<dbReference type="HAMAP" id="MF_01401">
    <property type="entry name" value="MsrA"/>
    <property type="match status" value="1"/>
</dbReference>
<dbReference type="EC" id="1.8.4.11" evidence="4"/>
<comment type="similarity">
    <text evidence="4">Belongs to the MsrA Met sulfoxide reductase family.</text>
</comment>
<gene>
    <name evidence="4 7" type="primary">msrA</name>
    <name evidence="7" type="ORF">FKG94_23580</name>
</gene>
<dbReference type="PANTHER" id="PTHR43774">
    <property type="entry name" value="PEPTIDE METHIONINE SULFOXIDE REDUCTASE"/>
    <property type="match status" value="1"/>
</dbReference>
<comment type="catalytic activity">
    <reaction evidence="3 4">
        <text>[thioredoxin]-disulfide + L-methionine + H2O = L-methionine (S)-S-oxide + [thioredoxin]-dithiol</text>
        <dbReference type="Rhea" id="RHEA:19993"/>
        <dbReference type="Rhea" id="RHEA-COMP:10698"/>
        <dbReference type="Rhea" id="RHEA-COMP:10700"/>
        <dbReference type="ChEBI" id="CHEBI:15377"/>
        <dbReference type="ChEBI" id="CHEBI:29950"/>
        <dbReference type="ChEBI" id="CHEBI:50058"/>
        <dbReference type="ChEBI" id="CHEBI:57844"/>
        <dbReference type="ChEBI" id="CHEBI:58772"/>
        <dbReference type="EC" id="1.8.4.11"/>
    </reaction>
</comment>
<dbReference type="RefSeq" id="WP_142929409.1">
    <property type="nucleotide sequence ID" value="NZ_ML660106.1"/>
</dbReference>
<dbReference type="AlphaFoldDB" id="A0A545STH8"/>
<feature type="active site" evidence="4">
    <location>
        <position position="33"/>
    </location>
</feature>
<evidence type="ECO:0000313" key="8">
    <source>
        <dbReference type="Proteomes" id="UP000319732"/>
    </source>
</evidence>
<dbReference type="NCBIfam" id="TIGR00401">
    <property type="entry name" value="msrA"/>
    <property type="match status" value="1"/>
</dbReference>
<dbReference type="EMBL" id="VHSG01000028">
    <property type="protein sequence ID" value="TQV68277.1"/>
    <property type="molecule type" value="Genomic_DNA"/>
</dbReference>
<dbReference type="GO" id="GO:0008113">
    <property type="term" value="F:peptide-methionine (S)-S-oxide reductase activity"/>
    <property type="evidence" value="ECO:0007669"/>
    <property type="project" value="UniProtKB-UniRule"/>
</dbReference>
<evidence type="ECO:0000313" key="7">
    <source>
        <dbReference type="EMBL" id="TQV68277.1"/>
    </source>
</evidence>
<evidence type="ECO:0000256" key="4">
    <source>
        <dbReference type="HAMAP-Rule" id="MF_01401"/>
    </source>
</evidence>
<proteinExistence type="inferred from homology"/>
<keyword evidence="8" id="KW-1185">Reference proteome</keyword>
<protein>
    <recommendedName>
        <fullName evidence="4">Peptide methionine sulfoxide reductase MsrA</fullName>
        <shortName evidence="4">Protein-methionine-S-oxide reductase</shortName>
        <ecNumber evidence="4">1.8.4.11</ecNumber>
    </recommendedName>
    <alternativeName>
        <fullName evidence="4">Peptide-methionine (S)-S-oxide reductase</fullName>
        <shortName evidence="4">Peptide Met(O) reductase</shortName>
    </alternativeName>
</protein>
<reference evidence="7 8" key="1">
    <citation type="submission" date="2019-06" db="EMBL/GenBank/DDBJ databases">
        <title>Whole genome sequence for Cellvibrionaceae sp. R142.</title>
        <authorList>
            <person name="Wang G."/>
        </authorList>
    </citation>
    <scope>NUCLEOTIDE SEQUENCE [LARGE SCALE GENOMIC DNA]</scope>
    <source>
        <strain evidence="7 8">R142</strain>
    </source>
</reference>
<feature type="domain" description="Peptide methionine sulphoxide reductase MsrA" evidence="6">
    <location>
        <begin position="26"/>
        <end position="177"/>
    </location>
</feature>
<evidence type="ECO:0000256" key="2">
    <source>
        <dbReference type="ARBA" id="ARBA00047806"/>
    </source>
</evidence>
<dbReference type="InterPro" id="IPR036509">
    <property type="entry name" value="Met_Sox_Rdtase_MsrA_sf"/>
</dbReference>
<accession>A0A545STH8</accession>
<feature type="signal peptide" evidence="5">
    <location>
        <begin position="1"/>
        <end position="21"/>
    </location>
</feature>
<dbReference type="Pfam" id="PF01625">
    <property type="entry name" value="PMSR"/>
    <property type="match status" value="1"/>
</dbReference>
<dbReference type="Proteomes" id="UP000319732">
    <property type="component" value="Unassembled WGS sequence"/>
</dbReference>